<gene>
    <name evidence="1" type="ORF">Glove_62g16</name>
</gene>
<dbReference type="AlphaFoldDB" id="A0A397JBJ4"/>
<dbReference type="Proteomes" id="UP000266861">
    <property type="component" value="Unassembled WGS sequence"/>
</dbReference>
<protein>
    <recommendedName>
        <fullName evidence="3">Tyr recombinase domain-containing protein</fullName>
    </recommendedName>
</protein>
<evidence type="ECO:0008006" key="3">
    <source>
        <dbReference type="Google" id="ProtNLM"/>
    </source>
</evidence>
<name>A0A397JBJ4_9GLOM</name>
<evidence type="ECO:0000313" key="2">
    <source>
        <dbReference type="Proteomes" id="UP000266861"/>
    </source>
</evidence>
<evidence type="ECO:0000313" key="1">
    <source>
        <dbReference type="EMBL" id="RHZ85709.1"/>
    </source>
</evidence>
<reference evidence="1 2" key="1">
    <citation type="submission" date="2018-08" db="EMBL/GenBank/DDBJ databases">
        <title>Genome and evolution of the arbuscular mycorrhizal fungus Diversispora epigaea (formerly Glomus versiforme) and its bacterial endosymbionts.</title>
        <authorList>
            <person name="Sun X."/>
            <person name="Fei Z."/>
            <person name="Harrison M."/>
        </authorList>
    </citation>
    <scope>NUCLEOTIDE SEQUENCE [LARGE SCALE GENOMIC DNA]</scope>
    <source>
        <strain evidence="1 2">IT104</strain>
    </source>
</reference>
<proteinExistence type="predicted"/>
<dbReference type="OrthoDB" id="2373244at2759"/>
<dbReference type="EMBL" id="PQFF01000059">
    <property type="protein sequence ID" value="RHZ85709.1"/>
    <property type="molecule type" value="Genomic_DNA"/>
</dbReference>
<organism evidence="1 2">
    <name type="scientific">Diversispora epigaea</name>
    <dbReference type="NCBI Taxonomy" id="1348612"/>
    <lineage>
        <taxon>Eukaryota</taxon>
        <taxon>Fungi</taxon>
        <taxon>Fungi incertae sedis</taxon>
        <taxon>Mucoromycota</taxon>
        <taxon>Glomeromycotina</taxon>
        <taxon>Glomeromycetes</taxon>
        <taxon>Diversisporales</taxon>
        <taxon>Diversisporaceae</taxon>
        <taxon>Diversispora</taxon>
    </lineage>
</organism>
<keyword evidence="2" id="KW-1185">Reference proteome</keyword>
<comment type="caution">
    <text evidence="1">The sequence shown here is derived from an EMBL/GenBank/DDBJ whole genome shotgun (WGS) entry which is preliminary data.</text>
</comment>
<accession>A0A397JBJ4</accession>
<sequence length="176" mass="19696">MKSKMISEKKVILESVKERLDAYDVETSPDCLALADITIMLCLRLAEVTTLHITDAGVTGYAKNRGQPDIPRKFRSLEKNQERAKELLTWLQNTISSGKMGNPGKPGVKWFNRYLKPYGLIPQHLRKMGAVYGAVVHGAGNSGRLMTLAGQCLRHNPDSITSPTQRCVVINYRRKN</sequence>